<dbReference type="EMBL" id="EZ424160">
    <property type="protein sequence ID" value="ADD20436.1"/>
    <property type="molecule type" value="mRNA"/>
</dbReference>
<dbReference type="InterPro" id="IPR038765">
    <property type="entry name" value="Papain-like_cys_pep_sf"/>
</dbReference>
<organism evidence="2">
    <name type="scientific">Glossina morsitans morsitans</name>
    <name type="common">Savannah tsetse fly</name>
    <dbReference type="NCBI Taxonomy" id="37546"/>
    <lineage>
        <taxon>Eukaryota</taxon>
        <taxon>Metazoa</taxon>
        <taxon>Ecdysozoa</taxon>
        <taxon>Arthropoda</taxon>
        <taxon>Hexapoda</taxon>
        <taxon>Insecta</taxon>
        <taxon>Pterygota</taxon>
        <taxon>Neoptera</taxon>
        <taxon>Endopterygota</taxon>
        <taxon>Diptera</taxon>
        <taxon>Brachycera</taxon>
        <taxon>Muscomorpha</taxon>
        <taxon>Hippoboscoidea</taxon>
        <taxon>Glossinidae</taxon>
        <taxon>Glossina</taxon>
    </lineage>
</organism>
<reference evidence="2" key="1">
    <citation type="journal article" date="2010" name="BMC Genomics">
        <title>An insight into the sialome of Glossina morsitans morsitans.</title>
        <authorList>
            <person name="Alves-Silva J."/>
            <person name="Ribeiro J.M."/>
            <person name="Van Den Abbeele J."/>
            <person name="Attardo G."/>
            <person name="Hao Z."/>
            <person name="Haines L.R."/>
            <person name="Soares M.B."/>
            <person name="Berriman M."/>
            <person name="Aksoy S."/>
            <person name="Lehane M.J."/>
        </authorList>
    </citation>
    <scope>NUCLEOTIDE SEQUENCE</scope>
    <source>
        <tissue evidence="2">Salivary gland</tissue>
    </source>
</reference>
<evidence type="ECO:0000313" key="2">
    <source>
        <dbReference type="EMBL" id="ADD20436.1"/>
    </source>
</evidence>
<dbReference type="InterPro" id="IPR013201">
    <property type="entry name" value="Prot_inhib_I29"/>
</dbReference>
<dbReference type="SUPFAM" id="SSF54001">
    <property type="entry name" value="Cysteine proteinases"/>
    <property type="match status" value="1"/>
</dbReference>
<evidence type="ECO:0000259" key="1">
    <source>
        <dbReference type="SMART" id="SM00848"/>
    </source>
</evidence>
<dbReference type="Gene3D" id="1.10.287.2250">
    <property type="match status" value="1"/>
</dbReference>
<dbReference type="Pfam" id="PF08246">
    <property type="entry name" value="Inhibitor_I29"/>
    <property type="match status" value="1"/>
</dbReference>
<name>D3TRV8_GLOMM</name>
<feature type="domain" description="Cathepsin propeptide inhibitor" evidence="1">
    <location>
        <begin position="9"/>
        <end position="69"/>
    </location>
</feature>
<dbReference type="AlphaFoldDB" id="D3TRV8"/>
<proteinExistence type="evidence at transcript level"/>
<accession>D3TRV8</accession>
<dbReference type="SMART" id="SM00848">
    <property type="entry name" value="Inhibitor_I29"/>
    <property type="match status" value="1"/>
</dbReference>
<reference evidence="2" key="2">
    <citation type="submission" date="2010-01" db="EMBL/GenBank/DDBJ databases">
        <authorList>
            <consortium name="International Glossina Genome Initiative"/>
            <person name="da Silva J."/>
            <person name="Ribeiro J.M.C."/>
            <person name="Abbeele J.V."/>
            <person name="Attardo G."/>
            <person name="Hao Z."/>
            <person name="Haines L.R."/>
            <person name="Soares M.B."/>
            <person name="Berriman M."/>
            <person name="Aksoy S."/>
            <person name="Lehane M.J."/>
        </authorList>
    </citation>
    <scope>NUCLEOTIDE SEQUENCE</scope>
    <source>
        <tissue evidence="2">Salivary gland</tissue>
    </source>
</reference>
<sequence length="95" mass="11134">MASITDEEWIAYKEKFNMSCKNEAEDKIRGETFAGANQRIEEHNKKYEAGTETYRMGHNKFSDHTEEEISRIPWGPYRSLTGGERRFDNDDTSLH</sequence>
<protein>
    <submittedName>
        <fullName evidence="2">Crammer</fullName>
    </submittedName>
</protein>